<keyword evidence="9" id="KW-0378">Hydrolase</keyword>
<dbReference type="Gene3D" id="3.30.110.120">
    <property type="match status" value="1"/>
</dbReference>
<dbReference type="GO" id="GO:0003725">
    <property type="term" value="F:double-stranded RNA binding"/>
    <property type="evidence" value="ECO:0007669"/>
    <property type="project" value="InterPro"/>
</dbReference>
<evidence type="ECO:0000313" key="13">
    <source>
        <dbReference type="EMBL" id="APT84029.1"/>
    </source>
</evidence>
<keyword evidence="3" id="KW-0436">Ligase</keyword>
<feature type="active site" evidence="9">
    <location>
        <position position="32"/>
    </location>
</feature>
<dbReference type="GO" id="GO:0016743">
    <property type="term" value="F:carboxyl- or carbamoyltransferase activity"/>
    <property type="evidence" value="ECO:0007669"/>
    <property type="project" value="UniProtKB-UniRule"/>
</dbReference>
<evidence type="ECO:0000256" key="4">
    <source>
        <dbReference type="ARBA" id="ARBA00022723"/>
    </source>
</evidence>
<dbReference type="Gene3D" id="3.30.420.40">
    <property type="match status" value="1"/>
</dbReference>
<dbReference type="OrthoDB" id="9808093at2"/>
<dbReference type="InterPro" id="IPR051060">
    <property type="entry name" value="Carbamoyltrans_HypF-like"/>
</dbReference>
<dbReference type="AlphaFoldDB" id="A0A1L7CDW2"/>
<dbReference type="SUPFAM" id="SSF54975">
    <property type="entry name" value="Acylphosphatase/BLUF domain-like"/>
    <property type="match status" value="1"/>
</dbReference>
<dbReference type="SUPFAM" id="SSF55821">
    <property type="entry name" value="YrdC/RibB"/>
    <property type="match status" value="1"/>
</dbReference>
<dbReference type="GO" id="GO:0016874">
    <property type="term" value="F:ligase activity"/>
    <property type="evidence" value="ECO:0007669"/>
    <property type="project" value="UniProtKB-UniRule"/>
</dbReference>
<feature type="active site" evidence="9">
    <location>
        <position position="50"/>
    </location>
</feature>
<dbReference type="EC" id="6.2.-.-" evidence="8"/>
<dbReference type="InterPro" id="IPR004421">
    <property type="entry name" value="Carbamoyltransferase_HypF"/>
</dbReference>
<dbReference type="InterPro" id="IPR041440">
    <property type="entry name" value="HypF_C"/>
</dbReference>
<evidence type="ECO:0000256" key="8">
    <source>
        <dbReference type="PIRNR" id="PIRNR006256"/>
    </source>
</evidence>
<keyword evidence="14" id="KW-1185">Reference proteome</keyword>
<name>A0A1L7CDW2_9CORY</name>
<dbReference type="InterPro" id="IPR001792">
    <property type="entry name" value="Acylphosphatase-like_dom"/>
</dbReference>
<comment type="catalytic activity">
    <reaction evidence="7">
        <text>C-terminal L-cysteinyl-[HypE protein] + carbamoyl phosphate + ATP + H2O = C-terminal S-carboxamide-L-cysteinyl-[HypE protein] + AMP + phosphate + diphosphate + H(+)</text>
        <dbReference type="Rhea" id="RHEA:55636"/>
        <dbReference type="Rhea" id="RHEA-COMP:14247"/>
        <dbReference type="Rhea" id="RHEA-COMP:14392"/>
        <dbReference type="ChEBI" id="CHEBI:15377"/>
        <dbReference type="ChEBI" id="CHEBI:15378"/>
        <dbReference type="ChEBI" id="CHEBI:30616"/>
        <dbReference type="ChEBI" id="CHEBI:33019"/>
        <dbReference type="ChEBI" id="CHEBI:43474"/>
        <dbReference type="ChEBI" id="CHEBI:58228"/>
        <dbReference type="ChEBI" id="CHEBI:76913"/>
        <dbReference type="ChEBI" id="CHEBI:139126"/>
        <dbReference type="ChEBI" id="CHEBI:456215"/>
    </reaction>
</comment>
<comment type="catalytic activity">
    <reaction evidence="9">
        <text>an acyl phosphate + H2O = a carboxylate + phosphate + H(+)</text>
        <dbReference type="Rhea" id="RHEA:14965"/>
        <dbReference type="ChEBI" id="CHEBI:15377"/>
        <dbReference type="ChEBI" id="CHEBI:15378"/>
        <dbReference type="ChEBI" id="CHEBI:29067"/>
        <dbReference type="ChEBI" id="CHEBI:43474"/>
        <dbReference type="ChEBI" id="CHEBI:59918"/>
        <dbReference type="EC" id="3.6.1.7"/>
    </reaction>
</comment>
<keyword evidence="6" id="KW-0862">Zinc</keyword>
<keyword evidence="4" id="KW-0479">Metal-binding</keyword>
<evidence type="ECO:0000256" key="7">
    <source>
        <dbReference type="ARBA" id="ARBA00048220"/>
    </source>
</evidence>
<evidence type="ECO:0000259" key="12">
    <source>
        <dbReference type="PROSITE" id="PS51163"/>
    </source>
</evidence>
<evidence type="ECO:0000256" key="3">
    <source>
        <dbReference type="ARBA" id="ARBA00022598"/>
    </source>
</evidence>
<feature type="domain" description="Acylphosphatase-like" evidence="11">
    <location>
        <begin position="17"/>
        <end position="105"/>
    </location>
</feature>
<dbReference type="Pfam" id="PF00708">
    <property type="entry name" value="Acylphosphatase"/>
    <property type="match status" value="1"/>
</dbReference>
<dbReference type="InterPro" id="IPR036046">
    <property type="entry name" value="Acylphosphatase-like_dom_sf"/>
</dbReference>
<dbReference type="PANTHER" id="PTHR42959:SF1">
    <property type="entry name" value="CARBAMOYLTRANSFERASE HYPF"/>
    <property type="match status" value="1"/>
</dbReference>
<dbReference type="InterPro" id="IPR011125">
    <property type="entry name" value="Znf_HypF"/>
</dbReference>
<dbReference type="GO" id="GO:0003998">
    <property type="term" value="F:acylphosphatase activity"/>
    <property type="evidence" value="ECO:0007669"/>
    <property type="project" value="UniProtKB-EC"/>
</dbReference>
<evidence type="ECO:0000256" key="5">
    <source>
        <dbReference type="ARBA" id="ARBA00022771"/>
    </source>
</evidence>
<dbReference type="Pfam" id="PF01300">
    <property type="entry name" value="Sua5_yciO_yrdC"/>
    <property type="match status" value="1"/>
</dbReference>
<dbReference type="GO" id="GO:0008270">
    <property type="term" value="F:zinc ion binding"/>
    <property type="evidence" value="ECO:0007669"/>
    <property type="project" value="UniProtKB-KW"/>
</dbReference>
<comment type="similarity">
    <text evidence="2 8">Belongs to the carbamoyltransferase HypF family.</text>
</comment>
<evidence type="ECO:0000256" key="6">
    <source>
        <dbReference type="ARBA" id="ARBA00022833"/>
    </source>
</evidence>
<feature type="region of interest" description="Disordered" evidence="10">
    <location>
        <begin position="211"/>
        <end position="238"/>
    </location>
</feature>
<dbReference type="Pfam" id="PF22521">
    <property type="entry name" value="HypF_C_2"/>
    <property type="match status" value="1"/>
</dbReference>
<evidence type="ECO:0000313" key="14">
    <source>
        <dbReference type="Proteomes" id="UP000185478"/>
    </source>
</evidence>
<dbReference type="InterPro" id="IPR055128">
    <property type="entry name" value="HypF_C_2"/>
</dbReference>
<dbReference type="PANTHER" id="PTHR42959">
    <property type="entry name" value="CARBAMOYLTRANSFERASE"/>
    <property type="match status" value="1"/>
</dbReference>
<dbReference type="PIRSF" id="PIRSF006256">
    <property type="entry name" value="CMPcnvr_hdrg_mat"/>
    <property type="match status" value="1"/>
</dbReference>
<gene>
    <name evidence="13" type="ORF">CAQU_01900</name>
</gene>
<dbReference type="InterPro" id="IPR006070">
    <property type="entry name" value="Sua5-like_dom"/>
</dbReference>
<dbReference type="InterPro" id="IPR017945">
    <property type="entry name" value="DHBP_synth_RibB-like_a/b_dom"/>
</dbReference>
<dbReference type="Gene3D" id="3.90.870.50">
    <property type="match status" value="1"/>
</dbReference>
<dbReference type="Pfam" id="PF07503">
    <property type="entry name" value="zf-HYPF"/>
    <property type="match status" value="2"/>
</dbReference>
<proteinExistence type="inferred from homology"/>
<evidence type="ECO:0000256" key="1">
    <source>
        <dbReference type="ARBA" id="ARBA00004711"/>
    </source>
</evidence>
<dbReference type="UniPathway" id="UPA00335"/>
<protein>
    <recommendedName>
        <fullName evidence="8">Carbamoyltransferase</fullName>
        <ecNumber evidence="8">6.2.-.-</ecNumber>
    </recommendedName>
</protein>
<keyword evidence="5" id="KW-0863">Zinc-finger</keyword>
<dbReference type="PROSITE" id="PS51163">
    <property type="entry name" value="YRDC"/>
    <property type="match status" value="1"/>
</dbReference>
<dbReference type="Gene3D" id="3.30.420.360">
    <property type="match status" value="1"/>
</dbReference>
<comment type="pathway">
    <text evidence="1">Protein modification; [NiFe] hydrogenase maturation.</text>
</comment>
<dbReference type="PROSITE" id="PS51160">
    <property type="entry name" value="ACYLPHOSPHATASE_3"/>
    <property type="match status" value="1"/>
</dbReference>
<reference evidence="13 14" key="1">
    <citation type="submission" date="2014-08" db="EMBL/GenBank/DDBJ databases">
        <title>Complete genome sequence of Corynebacterium aquilae S-613T(T) (=DSM 44791(T)), isolated from the choana of a healthy golden eagle.</title>
        <authorList>
            <person name="Ruckert C."/>
            <person name="Albersmeier A."/>
            <person name="Winkler A."/>
            <person name="Kalinowski J."/>
        </authorList>
    </citation>
    <scope>NUCLEOTIDE SEQUENCE [LARGE SCALE GENOMIC DNA]</scope>
    <source>
        <strain evidence="13 14">S-613</strain>
    </source>
</reference>
<feature type="domain" description="YrdC-like" evidence="12">
    <location>
        <begin position="247"/>
        <end position="425"/>
    </location>
</feature>
<dbReference type="GO" id="GO:0051604">
    <property type="term" value="P:protein maturation"/>
    <property type="evidence" value="ECO:0007669"/>
    <property type="project" value="TreeGrafter"/>
</dbReference>
<accession>A0A1L7CDW2</accession>
<dbReference type="STRING" id="1431546.CAQU_01900"/>
<evidence type="ECO:0000256" key="2">
    <source>
        <dbReference type="ARBA" id="ARBA00008097"/>
    </source>
</evidence>
<dbReference type="KEGG" id="caqu:CAQU_01900"/>
<dbReference type="Pfam" id="PF17788">
    <property type="entry name" value="HypF_C"/>
    <property type="match status" value="1"/>
</dbReference>
<evidence type="ECO:0000256" key="10">
    <source>
        <dbReference type="SAM" id="MobiDB-lite"/>
    </source>
</evidence>
<dbReference type="Proteomes" id="UP000185478">
    <property type="component" value="Chromosome"/>
</dbReference>
<evidence type="ECO:0000256" key="9">
    <source>
        <dbReference type="PROSITE-ProRule" id="PRU00520"/>
    </source>
</evidence>
<sequence>MPSAGEHTTTSRAGSIRREYHMTGVVQGVGFRPFWSALGQDFSVSGIIGNTGNDVYLRLEGTVDDIEAFITHGLAHLPPLAQVTHVEYTQQAATGEFAPGIAVAASTQGEAHHTRTLIPADVALCADCAHDMADPTNRRHQYPFTTCTNCGPRLSIITGLPYDRPRTTLKNFPLCPDCEHEYTDLTNRRYHAQPISCFSCGPRLWWEDSTQTHQAPDNHPASGAVAGADIDDTAPAGLAPWNREESNRIIAHAQKVIARGGIIAVKGIGGFHLLADASNTHTIARLRQLKNRPHKPLAVLVTDLNMARTIVDLDEPTTGQLTHPARPIVLLPQAEHSPLSPLVAPGLDEIGVVLSYNPLYDLLVDRPLVCTSGNPAGEPLCHTNAAARQHLTHMVDGFIFHNRPICVPVEDSVEKPHTPIRRSRGRAPLPIDITGWARTPRIVIGVGGELKNTVCISDHTNAFLSAHIGDMGSMAAHTAWHTALKTLLDSRGLSWDDVDLLVADKHPNYSTTTLATNLSEQRDIPLASVQHHHAHALSLIAEHNHIGAAVIATLDGTGYGDDGTIYGGEILALGNNPADELTRAWHLPRFPLVGGDRAVIHPWRILAGLNHAYHLDLPADCGTATSTPAGPFTIEEEITLVNHQITTRTGTVDTTSLGRLLDGLACLILGLSHQTYEGHAPMLLEAAAHRATPTQRAHAQQWAREPATIVELTHAVVRRQHELHLTPGHPTNNPATHELAHGLHLGLAHIIATHLHQTATEHNTTFLGLTGGSAVNALLSHTIAKHLLEAGLHLHTHQKIPPTDGGLSLGQVTYGLATHTRA</sequence>
<organism evidence="13 14">
    <name type="scientific">Corynebacterium aquilae DSM 44791</name>
    <dbReference type="NCBI Taxonomy" id="1431546"/>
    <lineage>
        <taxon>Bacteria</taxon>
        <taxon>Bacillati</taxon>
        <taxon>Actinomycetota</taxon>
        <taxon>Actinomycetes</taxon>
        <taxon>Mycobacteriales</taxon>
        <taxon>Corynebacteriaceae</taxon>
        <taxon>Corynebacterium</taxon>
    </lineage>
</organism>
<dbReference type="EMBL" id="CP009245">
    <property type="protein sequence ID" value="APT84029.1"/>
    <property type="molecule type" value="Genomic_DNA"/>
</dbReference>
<evidence type="ECO:0000259" key="11">
    <source>
        <dbReference type="PROSITE" id="PS51160"/>
    </source>
</evidence>